<feature type="region of interest" description="Disordered" evidence="2">
    <location>
        <begin position="260"/>
        <end position="295"/>
    </location>
</feature>
<feature type="compositionally biased region" description="Basic and acidic residues" evidence="2">
    <location>
        <begin position="285"/>
        <end position="295"/>
    </location>
</feature>
<dbReference type="Proteomes" id="UP000016662">
    <property type="component" value="Unassembled WGS sequence"/>
</dbReference>
<feature type="coiled-coil region" evidence="1">
    <location>
        <begin position="117"/>
        <end position="144"/>
    </location>
</feature>
<name>U2KR58_9FIRM</name>
<comment type="caution">
    <text evidence="3">The sequence shown here is derived from an EMBL/GenBank/DDBJ whole genome shotgun (WGS) entry which is preliminary data.</text>
</comment>
<dbReference type="HOGENOM" id="CLU_615212_0_0_9"/>
<reference evidence="3 4" key="1">
    <citation type="submission" date="2013-07" db="EMBL/GenBank/DDBJ databases">
        <authorList>
            <person name="Weinstock G."/>
            <person name="Sodergren E."/>
            <person name="Wylie T."/>
            <person name="Fulton L."/>
            <person name="Fulton R."/>
            <person name="Fronick C."/>
            <person name="O'Laughlin M."/>
            <person name="Godfrey J."/>
            <person name="Miner T."/>
            <person name="Herter B."/>
            <person name="Appelbaum E."/>
            <person name="Cordes M."/>
            <person name="Lek S."/>
            <person name="Wollam A."/>
            <person name="Pepin K.H."/>
            <person name="Palsikar V.B."/>
            <person name="Mitreva M."/>
            <person name="Wilson R.K."/>
        </authorList>
    </citation>
    <scope>NUCLEOTIDE SEQUENCE [LARGE SCALE GENOMIC DNA]</scope>
    <source>
        <strain evidence="3 4">ATCC 27760</strain>
    </source>
</reference>
<dbReference type="PANTHER" id="PTHR24637">
    <property type="entry name" value="COLLAGEN"/>
    <property type="match status" value="1"/>
</dbReference>
<evidence type="ECO:0000313" key="3">
    <source>
        <dbReference type="EMBL" id="ERJ94772.1"/>
    </source>
</evidence>
<dbReference type="PANTHER" id="PTHR24637:SF417">
    <property type="entry name" value="COL_CUTICLE_N DOMAIN-CONTAINING PROTEIN"/>
    <property type="match status" value="1"/>
</dbReference>
<feature type="region of interest" description="Disordered" evidence="2">
    <location>
        <begin position="168"/>
        <end position="232"/>
    </location>
</feature>
<keyword evidence="3" id="KW-0176">Collagen</keyword>
<evidence type="ECO:0000256" key="2">
    <source>
        <dbReference type="SAM" id="MobiDB-lite"/>
    </source>
</evidence>
<protein>
    <submittedName>
        <fullName evidence="3">Collagen triple helix repeat protein</fullName>
    </submittedName>
</protein>
<dbReference type="EMBL" id="AWVF01000236">
    <property type="protein sequence ID" value="ERJ94772.1"/>
    <property type="molecule type" value="Genomic_DNA"/>
</dbReference>
<dbReference type="OrthoDB" id="2314168at2"/>
<evidence type="ECO:0000256" key="1">
    <source>
        <dbReference type="SAM" id="Coils"/>
    </source>
</evidence>
<proteinExistence type="predicted"/>
<feature type="compositionally biased region" description="Basic and acidic residues" evidence="2">
    <location>
        <begin position="260"/>
        <end position="277"/>
    </location>
</feature>
<feature type="compositionally biased region" description="Basic and acidic residues" evidence="2">
    <location>
        <begin position="174"/>
        <end position="186"/>
    </location>
</feature>
<organism evidence="3 4">
    <name type="scientific">Ruminococcus callidus ATCC 27760</name>
    <dbReference type="NCBI Taxonomy" id="411473"/>
    <lineage>
        <taxon>Bacteria</taxon>
        <taxon>Bacillati</taxon>
        <taxon>Bacillota</taxon>
        <taxon>Clostridia</taxon>
        <taxon>Eubacteriales</taxon>
        <taxon>Oscillospiraceae</taxon>
        <taxon>Ruminococcus</taxon>
    </lineage>
</organism>
<evidence type="ECO:0000313" key="4">
    <source>
        <dbReference type="Proteomes" id="UP000016662"/>
    </source>
</evidence>
<dbReference type="PATRIC" id="fig|411473.3.peg.1600"/>
<dbReference type="eggNOG" id="COG3468">
    <property type="taxonomic scope" value="Bacteria"/>
</dbReference>
<dbReference type="InterPro" id="IPR008160">
    <property type="entry name" value="Collagen"/>
</dbReference>
<accession>U2KR58</accession>
<dbReference type="Pfam" id="PF01391">
    <property type="entry name" value="Collagen"/>
    <property type="match status" value="2"/>
</dbReference>
<dbReference type="AlphaFoldDB" id="U2KR58"/>
<feature type="compositionally biased region" description="Basic and acidic residues" evidence="2">
    <location>
        <begin position="222"/>
        <end position="232"/>
    </location>
</feature>
<keyword evidence="4" id="KW-1185">Reference proteome</keyword>
<keyword evidence="1" id="KW-0175">Coiled coil</keyword>
<dbReference type="STRING" id="411473.RUMCAL_01941"/>
<gene>
    <name evidence="3" type="ORF">RUMCAL_01941</name>
</gene>
<dbReference type="RefSeq" id="WP_021683438.1">
    <property type="nucleotide sequence ID" value="NZ_KI260480.1"/>
</dbReference>
<feature type="compositionally biased region" description="Basic and acidic residues" evidence="2">
    <location>
        <begin position="194"/>
        <end position="215"/>
    </location>
</feature>
<sequence>MILQANKKFIDTSHVAHLLTAGEKYADKLVFSVERFYQETDLSGCLFVMRGVNSAGNLALETLSQEVMETEIRLTWNVSSAFTAVSGMLALEIVCYDNSDRILKYTVTPMQVKASVLEEYSGGVDAIEEALKEMERILTETRTISVQLPQIRNGTWWLYDTDSGAYTDSGLPARGEKGEPGEKGDPGEQGVPGEKGETGEKGEPGAKGDPGEKGEPGAPGKDGADGVDGRDGADGKSAYLLAAEHGYSGSESEWLASLKGEKGDAGQPGERGEKGDPGEQGIPGEKGDTGADGKDGFSPIAAVAKDGSTVTITITDVNGTTTVTLTEGAAVDLTPYAKTVYVDGKVQELSDSLTYTLQEHTLSITHLEESAHTHDNLDVLNKISGTEWTQLVSIKHYHNNIETLNSISPADYENLSSKFPARITALEDSLGDIATALADIVEVTA</sequence>